<name>A0A9Q0RB18_ANAIG</name>
<sequence>MADNEKPKIENETEKETEKEKTDENLPQEVAKTNAEVLFKDMFRRADKNDDHAISYDEWIEFFDDGVLNKEELQQLFDLIDLDHNGVLDVDEICTYFSKGFDTFEGLFDSVHNINVSVHKTLNKVAETYHSSSRFDQFKIRLYLKEVINSFESLNGPIENALDFLYKSKSNEPVQSQNIDFLMDHTFKSNAKNLDYEQLMNEPTFDSEFDRQVYRLSKLIDKIDVSSVVPQESKLRLSIQSTEKERKEDFGALLLVCREYRVMKEYSDNFNKLFEEYSQELEKEEDCYSIDIKSVDYDDKKDYFSFFIYEVWKTEMYLQDHQRSELYKNFQKGLIDILDQPEITTKMITPAAWYSKTN</sequence>
<dbReference type="OMA" id="RNNMNKS"/>
<evidence type="ECO:0000313" key="5">
    <source>
        <dbReference type="EMBL" id="KAJ5072269.1"/>
    </source>
</evidence>
<feature type="compositionally biased region" description="Basic and acidic residues" evidence="2">
    <location>
        <begin position="1"/>
        <end position="24"/>
    </location>
</feature>
<dbReference type="Proteomes" id="UP001149090">
    <property type="component" value="Unassembled WGS sequence"/>
</dbReference>
<proteinExistence type="predicted"/>
<dbReference type="InterPro" id="IPR002048">
    <property type="entry name" value="EF_hand_dom"/>
</dbReference>
<gene>
    <name evidence="5" type="ORF">M0811_01283</name>
</gene>
<feature type="domain" description="EF-hand" evidence="3">
    <location>
        <begin position="68"/>
        <end position="103"/>
    </location>
</feature>
<accession>A0A9Q0RB18</accession>
<dbReference type="Gene3D" id="1.10.238.10">
    <property type="entry name" value="EF-hand"/>
    <property type="match status" value="1"/>
</dbReference>
<dbReference type="OrthoDB" id="289247at2759"/>
<dbReference type="Pfam" id="PF13499">
    <property type="entry name" value="EF-hand_7"/>
    <property type="match status" value="1"/>
</dbReference>
<keyword evidence="6" id="KW-1185">Reference proteome</keyword>
<dbReference type="SMART" id="SM00054">
    <property type="entry name" value="EFh"/>
    <property type="match status" value="2"/>
</dbReference>
<dbReference type="InterPro" id="IPR007138">
    <property type="entry name" value="ABM_dom"/>
</dbReference>
<dbReference type="PANTHER" id="PTHR12178">
    <property type="entry name" value="EF-HAND DOMAIN-CONTAINING PROTEIN"/>
    <property type="match status" value="1"/>
</dbReference>
<evidence type="ECO:0000256" key="1">
    <source>
        <dbReference type="ARBA" id="ARBA00022837"/>
    </source>
</evidence>
<protein>
    <submittedName>
        <fullName evidence="5">Uncharacterized protein</fullName>
    </submittedName>
</protein>
<dbReference type="EMBL" id="JAPDFW010000081">
    <property type="protein sequence ID" value="KAJ5072269.1"/>
    <property type="molecule type" value="Genomic_DNA"/>
</dbReference>
<organism evidence="5 6">
    <name type="scientific">Anaeramoeba ignava</name>
    <name type="common">Anaerobic marine amoeba</name>
    <dbReference type="NCBI Taxonomy" id="1746090"/>
    <lineage>
        <taxon>Eukaryota</taxon>
        <taxon>Metamonada</taxon>
        <taxon>Anaeramoebidae</taxon>
        <taxon>Anaeramoeba</taxon>
    </lineage>
</organism>
<dbReference type="PROSITE" id="PS50222">
    <property type="entry name" value="EF_HAND_2"/>
    <property type="match status" value="1"/>
</dbReference>
<dbReference type="PANTHER" id="PTHR12178:SF10">
    <property type="entry name" value="N-TERMINAL EF-HAND CALCIUM-BINDING PROTEIN 1-LIKE ISOFORM X1"/>
    <property type="match status" value="1"/>
</dbReference>
<feature type="region of interest" description="Disordered" evidence="2">
    <location>
        <begin position="1"/>
        <end position="28"/>
    </location>
</feature>
<dbReference type="Gene3D" id="3.30.70.100">
    <property type="match status" value="1"/>
</dbReference>
<dbReference type="InterPro" id="IPR018247">
    <property type="entry name" value="EF_Hand_1_Ca_BS"/>
</dbReference>
<dbReference type="PROSITE" id="PS51725">
    <property type="entry name" value="ABM"/>
    <property type="match status" value="1"/>
</dbReference>
<dbReference type="SUPFAM" id="SSF54909">
    <property type="entry name" value="Dimeric alpha+beta barrel"/>
    <property type="match status" value="1"/>
</dbReference>
<dbReference type="SUPFAM" id="SSF47473">
    <property type="entry name" value="EF-hand"/>
    <property type="match status" value="1"/>
</dbReference>
<dbReference type="InterPro" id="IPR039862">
    <property type="entry name" value="NECAB1/2/3"/>
</dbReference>
<dbReference type="InterPro" id="IPR011008">
    <property type="entry name" value="Dimeric_a/b-barrel"/>
</dbReference>
<keyword evidence="1" id="KW-0106">Calcium</keyword>
<dbReference type="PROSITE" id="PS00018">
    <property type="entry name" value="EF_HAND_1"/>
    <property type="match status" value="1"/>
</dbReference>
<feature type="domain" description="ABM" evidence="4">
    <location>
        <begin position="254"/>
        <end position="347"/>
    </location>
</feature>
<dbReference type="Pfam" id="PF03992">
    <property type="entry name" value="ABM"/>
    <property type="match status" value="1"/>
</dbReference>
<dbReference type="AlphaFoldDB" id="A0A9Q0RB18"/>
<dbReference type="GO" id="GO:0005509">
    <property type="term" value="F:calcium ion binding"/>
    <property type="evidence" value="ECO:0007669"/>
    <property type="project" value="InterPro"/>
</dbReference>
<comment type="caution">
    <text evidence="5">The sequence shown here is derived from an EMBL/GenBank/DDBJ whole genome shotgun (WGS) entry which is preliminary data.</text>
</comment>
<dbReference type="CDD" id="cd00051">
    <property type="entry name" value="EFh"/>
    <property type="match status" value="1"/>
</dbReference>
<evidence type="ECO:0000256" key="2">
    <source>
        <dbReference type="SAM" id="MobiDB-lite"/>
    </source>
</evidence>
<dbReference type="InterPro" id="IPR011992">
    <property type="entry name" value="EF-hand-dom_pair"/>
</dbReference>
<reference evidence="5" key="1">
    <citation type="submission" date="2022-10" db="EMBL/GenBank/DDBJ databases">
        <title>Novel sulphate-reducing endosymbionts in the free-living metamonad Anaeramoeba.</title>
        <authorList>
            <person name="Jerlstrom-Hultqvist J."/>
            <person name="Cepicka I."/>
            <person name="Gallot-Lavallee L."/>
            <person name="Salas-Leiva D."/>
            <person name="Curtis B.A."/>
            <person name="Zahonova K."/>
            <person name="Pipaliya S."/>
            <person name="Dacks J."/>
            <person name="Roger A.J."/>
        </authorList>
    </citation>
    <scope>NUCLEOTIDE SEQUENCE</scope>
    <source>
        <strain evidence="5">BMAN</strain>
    </source>
</reference>
<evidence type="ECO:0000259" key="3">
    <source>
        <dbReference type="PROSITE" id="PS50222"/>
    </source>
</evidence>
<dbReference type="GO" id="GO:0042984">
    <property type="term" value="P:regulation of amyloid precursor protein biosynthetic process"/>
    <property type="evidence" value="ECO:0007669"/>
    <property type="project" value="TreeGrafter"/>
</dbReference>
<evidence type="ECO:0000313" key="6">
    <source>
        <dbReference type="Proteomes" id="UP001149090"/>
    </source>
</evidence>
<dbReference type="GO" id="GO:0005737">
    <property type="term" value="C:cytoplasm"/>
    <property type="evidence" value="ECO:0007669"/>
    <property type="project" value="TreeGrafter"/>
</dbReference>
<evidence type="ECO:0000259" key="4">
    <source>
        <dbReference type="PROSITE" id="PS51725"/>
    </source>
</evidence>